<evidence type="ECO:0000256" key="2">
    <source>
        <dbReference type="ARBA" id="ARBA00022692"/>
    </source>
</evidence>
<evidence type="ECO:0000313" key="7">
    <source>
        <dbReference type="EMBL" id="SCU86418.1"/>
    </source>
</evidence>
<keyword evidence="4 5" id="KW-0472">Membrane</keyword>
<feature type="domain" description="DUF202" evidence="6">
    <location>
        <begin position="26"/>
        <end position="81"/>
    </location>
</feature>
<gene>
    <name evidence="7" type="ORF">CNECB9_4570018</name>
</gene>
<evidence type="ECO:0000259" key="6">
    <source>
        <dbReference type="Pfam" id="PF02656"/>
    </source>
</evidence>
<feature type="transmembrane region" description="Helical" evidence="5">
    <location>
        <begin position="35"/>
        <end position="52"/>
    </location>
</feature>
<evidence type="ECO:0000256" key="3">
    <source>
        <dbReference type="ARBA" id="ARBA00022989"/>
    </source>
</evidence>
<name>A0A1K0JK90_CUPNE</name>
<organism evidence="7">
    <name type="scientific">Cupriavidus necator</name>
    <name type="common">Alcaligenes eutrophus</name>
    <name type="synonym">Ralstonia eutropha</name>
    <dbReference type="NCBI Taxonomy" id="106590"/>
    <lineage>
        <taxon>Bacteria</taxon>
        <taxon>Pseudomonadati</taxon>
        <taxon>Pseudomonadota</taxon>
        <taxon>Betaproteobacteria</taxon>
        <taxon>Burkholderiales</taxon>
        <taxon>Burkholderiaceae</taxon>
        <taxon>Cupriavidus</taxon>
    </lineage>
</organism>
<dbReference type="InterPro" id="IPR003807">
    <property type="entry name" value="DUF202"/>
</dbReference>
<dbReference type="GO" id="GO:0012505">
    <property type="term" value="C:endomembrane system"/>
    <property type="evidence" value="ECO:0007669"/>
    <property type="project" value="UniProtKB-SubCell"/>
</dbReference>
<feature type="transmembrane region" description="Helical" evidence="5">
    <location>
        <begin position="64"/>
        <end position="84"/>
    </location>
</feature>
<dbReference type="AlphaFoldDB" id="A0A1K0JK90"/>
<accession>A0A1K0JK90</accession>
<keyword evidence="3 5" id="KW-1133">Transmembrane helix</keyword>
<protein>
    <recommendedName>
        <fullName evidence="6">DUF202 domain-containing protein</fullName>
    </recommendedName>
</protein>
<keyword evidence="2 5" id="KW-0812">Transmembrane</keyword>
<evidence type="ECO:0000256" key="5">
    <source>
        <dbReference type="SAM" id="Phobius"/>
    </source>
</evidence>
<dbReference type="EMBL" id="FMSH01000398">
    <property type="protein sequence ID" value="SCU86418.1"/>
    <property type="molecule type" value="Genomic_DNA"/>
</dbReference>
<sequence>MKFRVGILEDMHPKAWYKQGTDPDYRFTLANERTFLAWVRTNLALLATIIVFDHLAESSAYCGLLRALCLGLLLVAGVLVLAPISSGEPMRSRCGMPEACQLASSSRWSALRSSL</sequence>
<evidence type="ECO:0000256" key="4">
    <source>
        <dbReference type="ARBA" id="ARBA00023136"/>
    </source>
</evidence>
<evidence type="ECO:0000256" key="1">
    <source>
        <dbReference type="ARBA" id="ARBA00004127"/>
    </source>
</evidence>
<dbReference type="Pfam" id="PF02656">
    <property type="entry name" value="DUF202"/>
    <property type="match status" value="1"/>
</dbReference>
<proteinExistence type="predicted"/>
<reference evidence="7" key="1">
    <citation type="submission" date="2016-09" db="EMBL/GenBank/DDBJ databases">
        <authorList>
            <person name="Capua I."/>
            <person name="De Benedictis P."/>
            <person name="Joannis T."/>
            <person name="Lombin L.H."/>
            <person name="Cattoli G."/>
        </authorList>
    </citation>
    <scope>NUCLEOTIDE SEQUENCE</scope>
    <source>
        <strain evidence="7">B9</strain>
    </source>
</reference>
<comment type="subcellular location">
    <subcellularLocation>
        <location evidence="1">Endomembrane system</location>
        <topology evidence="1">Multi-pass membrane protein</topology>
    </subcellularLocation>
</comment>